<feature type="region of interest" description="Disordered" evidence="1">
    <location>
        <begin position="393"/>
        <end position="438"/>
    </location>
</feature>
<dbReference type="AlphaFoldDB" id="A0A0D0TAT2"/>
<feature type="region of interest" description="Disordered" evidence="1">
    <location>
        <begin position="97"/>
        <end position="125"/>
    </location>
</feature>
<dbReference type="Proteomes" id="UP000053392">
    <property type="component" value="Unassembled WGS sequence"/>
</dbReference>
<feature type="compositionally biased region" description="Low complexity" evidence="1">
    <location>
        <begin position="207"/>
        <end position="221"/>
    </location>
</feature>
<feature type="region of interest" description="Disordered" evidence="1">
    <location>
        <begin position="207"/>
        <end position="251"/>
    </location>
</feature>
<evidence type="ECO:0000313" key="3">
    <source>
        <dbReference type="Proteomes" id="UP000053392"/>
    </source>
</evidence>
<gene>
    <name evidence="2" type="ORF">I313_01345</name>
</gene>
<feature type="compositionally biased region" description="Low complexity" evidence="1">
    <location>
        <begin position="228"/>
        <end position="239"/>
    </location>
</feature>
<evidence type="ECO:0000313" key="2">
    <source>
        <dbReference type="EMBL" id="KIR43132.1"/>
    </source>
</evidence>
<accession>A0A0D0TAT2</accession>
<evidence type="ECO:0000256" key="1">
    <source>
        <dbReference type="SAM" id="MobiDB-lite"/>
    </source>
</evidence>
<dbReference type="EMBL" id="KN847897">
    <property type="protein sequence ID" value="KIR43132.1"/>
    <property type="molecule type" value="Genomic_DNA"/>
</dbReference>
<feature type="compositionally biased region" description="Acidic residues" evidence="1">
    <location>
        <begin position="428"/>
        <end position="438"/>
    </location>
</feature>
<reference evidence="2 3" key="1">
    <citation type="submission" date="2015-01" db="EMBL/GenBank/DDBJ databases">
        <title>The Genome Sequence of Cryptococcus gattii Ram5.</title>
        <authorList>
            <consortium name="The Broad Institute Genomics Platform"/>
            <person name="Cuomo C."/>
            <person name="Litvintseva A."/>
            <person name="Chen Y."/>
            <person name="Heitman J."/>
            <person name="Sun S."/>
            <person name="Springer D."/>
            <person name="Dromer F."/>
            <person name="Young S."/>
            <person name="Zeng Q."/>
            <person name="Gargeya S."/>
            <person name="Abouelleil A."/>
            <person name="Alvarado L."/>
            <person name="Chapman S.B."/>
            <person name="Gainer-Dewar J."/>
            <person name="Goldberg J."/>
            <person name="Griggs A."/>
            <person name="Gujja S."/>
            <person name="Hansen M."/>
            <person name="Howarth C."/>
            <person name="Imamovic A."/>
            <person name="Larimer J."/>
            <person name="Murphy C."/>
            <person name="Naylor J."/>
            <person name="Pearson M."/>
            <person name="Priest M."/>
            <person name="Roberts A."/>
            <person name="Saif S."/>
            <person name="Shea T."/>
            <person name="Sykes S."/>
            <person name="Wortman J."/>
            <person name="Nusbaum C."/>
            <person name="Birren B."/>
        </authorList>
    </citation>
    <scope>NUCLEOTIDE SEQUENCE [LARGE SCALE GENOMIC DNA]</scope>
    <source>
        <strain evidence="2 3">Ram5</strain>
    </source>
</reference>
<dbReference type="OrthoDB" id="2575904at2759"/>
<dbReference type="HOGENOM" id="CLU_625577_0_0_1"/>
<proteinExistence type="predicted"/>
<protein>
    <submittedName>
        <fullName evidence="2">Uncharacterized protein</fullName>
    </submittedName>
</protein>
<organism evidence="2 3">
    <name type="scientific">Cryptococcus deuterogattii Ram5</name>
    <dbReference type="NCBI Taxonomy" id="1296110"/>
    <lineage>
        <taxon>Eukaryota</taxon>
        <taxon>Fungi</taxon>
        <taxon>Dikarya</taxon>
        <taxon>Basidiomycota</taxon>
        <taxon>Agaricomycotina</taxon>
        <taxon>Tremellomycetes</taxon>
        <taxon>Tremellales</taxon>
        <taxon>Cryptococcaceae</taxon>
        <taxon>Cryptococcus</taxon>
        <taxon>Cryptococcus gattii species complex</taxon>
    </lineage>
</organism>
<keyword evidence="3" id="KW-1185">Reference proteome</keyword>
<feature type="region of interest" description="Disordered" evidence="1">
    <location>
        <begin position="61"/>
        <end position="81"/>
    </location>
</feature>
<name>A0A0D0TAT2_9TREE</name>
<sequence>MPAAAPIILGTIALIGTGYMFKKFVYDPHLASYIESAWETSWSSAEAVADKIRMPSVHHLHRHRQGHRYERVEEEEGEEVEGKAIAMPVIGTSTAIVSPGGGEWGSKGKSLRRRGSKKAGNEEREVGLEFKPGNPLYELPSSSLSPPSPNMAGNPFKTSRTPTPITAAVSVSATKGWQTPEYAVTRPDSAQDAEVRSVIFNVPSTFSPSAPSLSPPSWSNSHAPVRLSSPTSVVGVSSPNEERGSFGSPSHFSPVNGSGFVPAPSTTFSFLSLSQQSSPRYIPQAFNEFTFDRDDRMSERAATGYSGSPRMIREGGGAREDDVISLAETSTTGFEDAEAYSPMPLSRTLSGSSGSLGSQAGNPFNRPNIAAGDDAFIDTLGLTYVMPPLSSHVHANKPSSHPYPQRRGPMSVVSVSGSEADEGRTDSEWEAVESEYGR</sequence>